<sequence>MKFGNLFFCLIVVFAIQWNTAFANSNEIKLPSIINIEDGEGTEIQATVAIVSYDKDGSGLGYTEDKPLSNCRYDKKNKKVLCDLTYKKSNYYFSFSIKNQGTCKLTNKTTFKKADLYSYDKDEKKYVKDEYLVFLEMENNKIKTFKCTARRFKILTNNKCKLTLDVQRAQVKVVSPKPKKE</sequence>
<comment type="caution">
    <text evidence="2">The sequence shown here is derived from an EMBL/GenBank/DDBJ whole genome shotgun (WGS) entry which is preliminary data.</text>
</comment>
<keyword evidence="3" id="KW-1185">Reference proteome</keyword>
<reference evidence="2 3" key="1">
    <citation type="submission" date="2016-08" db="EMBL/GenBank/DDBJ databases">
        <title>A Parts List for Fungal Cellulosomes Revealed by Comparative Genomics.</title>
        <authorList>
            <consortium name="DOE Joint Genome Institute"/>
            <person name="Haitjema C.H."/>
            <person name="Gilmore S.P."/>
            <person name="Henske J.K."/>
            <person name="Solomon K.V."/>
            <person name="De Groot R."/>
            <person name="Kuo A."/>
            <person name="Mondo S.J."/>
            <person name="Salamov A.A."/>
            <person name="Labutti K."/>
            <person name="Zhao Z."/>
            <person name="Chiniquy J."/>
            <person name="Barry K."/>
            <person name="Brewer H.M."/>
            <person name="Purvine S.O."/>
            <person name="Wright A.T."/>
            <person name="Boxma B."/>
            <person name="Van Alen T."/>
            <person name="Hackstein J.H."/>
            <person name="Baker S.E."/>
            <person name="Grigoriev I.V."/>
            <person name="O'Malley M.A."/>
        </authorList>
    </citation>
    <scope>NUCLEOTIDE SEQUENCE [LARGE SCALE GENOMIC DNA]</scope>
    <source>
        <strain evidence="2 3">G1</strain>
    </source>
</reference>
<feature type="signal peptide" evidence="1">
    <location>
        <begin position="1"/>
        <end position="23"/>
    </location>
</feature>
<gene>
    <name evidence="2" type="ORF">LY90DRAFT_706222</name>
</gene>
<evidence type="ECO:0000256" key="1">
    <source>
        <dbReference type="SAM" id="SignalP"/>
    </source>
</evidence>
<keyword evidence="1" id="KW-0732">Signal</keyword>
<dbReference type="EMBL" id="MCOG01000207">
    <property type="protein sequence ID" value="ORY25902.1"/>
    <property type="molecule type" value="Genomic_DNA"/>
</dbReference>
<accession>A0A1Y2ATM4</accession>
<protein>
    <submittedName>
        <fullName evidence="2">Uncharacterized protein</fullName>
    </submittedName>
</protein>
<dbReference type="AlphaFoldDB" id="A0A1Y2ATM4"/>
<evidence type="ECO:0000313" key="2">
    <source>
        <dbReference type="EMBL" id="ORY25902.1"/>
    </source>
</evidence>
<dbReference type="Proteomes" id="UP000193920">
    <property type="component" value="Unassembled WGS sequence"/>
</dbReference>
<proteinExistence type="predicted"/>
<evidence type="ECO:0000313" key="3">
    <source>
        <dbReference type="Proteomes" id="UP000193920"/>
    </source>
</evidence>
<organism evidence="2 3">
    <name type="scientific">Neocallimastix californiae</name>
    <dbReference type="NCBI Taxonomy" id="1754190"/>
    <lineage>
        <taxon>Eukaryota</taxon>
        <taxon>Fungi</taxon>
        <taxon>Fungi incertae sedis</taxon>
        <taxon>Chytridiomycota</taxon>
        <taxon>Chytridiomycota incertae sedis</taxon>
        <taxon>Neocallimastigomycetes</taxon>
        <taxon>Neocallimastigales</taxon>
        <taxon>Neocallimastigaceae</taxon>
        <taxon>Neocallimastix</taxon>
    </lineage>
</organism>
<feature type="chain" id="PRO_5013299491" evidence="1">
    <location>
        <begin position="24"/>
        <end position="181"/>
    </location>
</feature>
<name>A0A1Y2ATM4_9FUNG</name>